<dbReference type="AlphaFoldDB" id="G4YWM0"/>
<feature type="repeat" description="ANK" evidence="1">
    <location>
        <begin position="66"/>
        <end position="98"/>
    </location>
</feature>
<dbReference type="InParanoid" id="G4YWM0"/>
<dbReference type="Pfam" id="PF13637">
    <property type="entry name" value="Ank_4"/>
    <property type="match status" value="1"/>
</dbReference>
<protein>
    <submittedName>
        <fullName evidence="2">Uncharacterized protein</fullName>
    </submittedName>
</protein>
<gene>
    <name evidence="2" type="ORF">PHYSODRAFT_295704</name>
</gene>
<dbReference type="KEGG" id="psoj:PHYSODRAFT_295704"/>
<dbReference type="InterPro" id="IPR036770">
    <property type="entry name" value="Ankyrin_rpt-contain_sf"/>
</dbReference>
<evidence type="ECO:0000256" key="1">
    <source>
        <dbReference type="PROSITE-ProRule" id="PRU00023"/>
    </source>
</evidence>
<keyword evidence="1" id="KW-0040">ANK repeat</keyword>
<dbReference type="EMBL" id="JH159152">
    <property type="protein sequence ID" value="EGZ23201.1"/>
    <property type="molecule type" value="Genomic_DNA"/>
</dbReference>
<dbReference type="PROSITE" id="PS50297">
    <property type="entry name" value="ANK_REP_REGION"/>
    <property type="match status" value="1"/>
</dbReference>
<name>G4YWM0_PHYSP</name>
<dbReference type="SUPFAM" id="SSF48403">
    <property type="entry name" value="Ankyrin repeat"/>
    <property type="match status" value="1"/>
</dbReference>
<evidence type="ECO:0000313" key="2">
    <source>
        <dbReference type="EMBL" id="EGZ23201.1"/>
    </source>
</evidence>
<keyword evidence="3" id="KW-1185">Reference proteome</keyword>
<reference evidence="2 3" key="1">
    <citation type="journal article" date="2006" name="Science">
        <title>Phytophthora genome sequences uncover evolutionary origins and mechanisms of pathogenesis.</title>
        <authorList>
            <person name="Tyler B.M."/>
            <person name="Tripathy S."/>
            <person name="Zhang X."/>
            <person name="Dehal P."/>
            <person name="Jiang R.H."/>
            <person name="Aerts A."/>
            <person name="Arredondo F.D."/>
            <person name="Baxter L."/>
            <person name="Bensasson D."/>
            <person name="Beynon J.L."/>
            <person name="Chapman J."/>
            <person name="Damasceno C.M."/>
            <person name="Dorrance A.E."/>
            <person name="Dou D."/>
            <person name="Dickerman A.W."/>
            <person name="Dubchak I.L."/>
            <person name="Garbelotto M."/>
            <person name="Gijzen M."/>
            <person name="Gordon S.G."/>
            <person name="Govers F."/>
            <person name="Grunwald N.J."/>
            <person name="Huang W."/>
            <person name="Ivors K.L."/>
            <person name="Jones R.W."/>
            <person name="Kamoun S."/>
            <person name="Krampis K."/>
            <person name="Lamour K.H."/>
            <person name="Lee M.K."/>
            <person name="McDonald W.H."/>
            <person name="Medina M."/>
            <person name="Meijer H.J."/>
            <person name="Nordberg E.K."/>
            <person name="Maclean D.J."/>
            <person name="Ospina-Giraldo M.D."/>
            <person name="Morris P.F."/>
            <person name="Phuntumart V."/>
            <person name="Putnam N.H."/>
            <person name="Rash S."/>
            <person name="Rose J.K."/>
            <person name="Sakihama Y."/>
            <person name="Salamov A.A."/>
            <person name="Savidor A."/>
            <person name="Scheuring C.F."/>
            <person name="Smith B.M."/>
            <person name="Sobral B.W."/>
            <person name="Terry A."/>
            <person name="Torto-Alalibo T.A."/>
            <person name="Win J."/>
            <person name="Xu Z."/>
            <person name="Zhang H."/>
            <person name="Grigoriev I.V."/>
            <person name="Rokhsar D.S."/>
            <person name="Boore J.L."/>
        </authorList>
    </citation>
    <scope>NUCLEOTIDE SEQUENCE [LARGE SCALE GENOMIC DNA]</scope>
    <source>
        <strain evidence="2 3">P6497</strain>
    </source>
</reference>
<dbReference type="InterPro" id="IPR039323">
    <property type="entry name" value="ANKRD_45/46/60"/>
</dbReference>
<proteinExistence type="predicted"/>
<dbReference type="PROSITE" id="PS50088">
    <property type="entry name" value="ANK_REPEAT"/>
    <property type="match status" value="1"/>
</dbReference>
<dbReference type="SMART" id="SM00248">
    <property type="entry name" value="ANK"/>
    <property type="match status" value="2"/>
</dbReference>
<organism evidence="2 3">
    <name type="scientific">Phytophthora sojae (strain P6497)</name>
    <name type="common">Soybean stem and root rot agent</name>
    <name type="synonym">Phytophthora megasperma f. sp. glycines</name>
    <dbReference type="NCBI Taxonomy" id="1094619"/>
    <lineage>
        <taxon>Eukaryota</taxon>
        <taxon>Sar</taxon>
        <taxon>Stramenopiles</taxon>
        <taxon>Oomycota</taxon>
        <taxon>Peronosporomycetes</taxon>
        <taxon>Peronosporales</taxon>
        <taxon>Peronosporaceae</taxon>
        <taxon>Phytophthora</taxon>
    </lineage>
</organism>
<dbReference type="PRINTS" id="PR01415">
    <property type="entry name" value="ANKYRIN"/>
</dbReference>
<dbReference type="OMA" id="CAANSQF"/>
<accession>G4YWM0</accession>
<sequence>MSSKAEVYSAWLAAGARGDAATMRKLWSQFPQWLEFNQQVGDAALDSESQRQARFCSWGDFHLHTIGASALHTAAWGGKLDIVQFLLDSGQDPNAADDSGMTAMMVAILHLNLLTMRCVFRDGEAVRRNTVVDCREEQEERVQLVLAVIKLLLQYGADVDARSKVDACAANSQFSCR</sequence>
<dbReference type="RefSeq" id="XP_009518489.1">
    <property type="nucleotide sequence ID" value="XM_009520194.1"/>
</dbReference>
<evidence type="ECO:0000313" key="3">
    <source>
        <dbReference type="Proteomes" id="UP000002640"/>
    </source>
</evidence>
<dbReference type="PANTHER" id="PTHR22677">
    <property type="entry name" value="ANKYRIN REPEAT DOMAIN-CONTAINING PROTEIN 60"/>
    <property type="match status" value="1"/>
</dbReference>
<dbReference type="Gene3D" id="1.25.40.20">
    <property type="entry name" value="Ankyrin repeat-containing domain"/>
    <property type="match status" value="1"/>
</dbReference>
<dbReference type="Proteomes" id="UP000002640">
    <property type="component" value="Unassembled WGS sequence"/>
</dbReference>
<dbReference type="PANTHER" id="PTHR22677:SF4">
    <property type="entry name" value="USHER SYNDROME TYPE-1G PROTEIN-LIKE PROTEIN"/>
    <property type="match status" value="1"/>
</dbReference>
<dbReference type="GeneID" id="20641286"/>
<dbReference type="SMR" id="G4YWM0"/>
<dbReference type="InterPro" id="IPR002110">
    <property type="entry name" value="Ankyrin_rpt"/>
</dbReference>